<evidence type="ECO:0000256" key="3">
    <source>
        <dbReference type="SAM" id="Phobius"/>
    </source>
</evidence>
<dbReference type="GO" id="GO:0005576">
    <property type="term" value="C:extracellular region"/>
    <property type="evidence" value="ECO:0007669"/>
    <property type="project" value="UniProtKB-SubCell"/>
</dbReference>
<dbReference type="Gene3D" id="1.20.225.10">
    <property type="entry name" value="Bacteriocin AS-48"/>
    <property type="match status" value="1"/>
</dbReference>
<dbReference type="RefSeq" id="WP_074715876.1">
    <property type="nucleotide sequence ID" value="NZ_FNPG01000006.1"/>
</dbReference>
<keyword evidence="5" id="KW-1185">Reference proteome</keyword>
<keyword evidence="3" id="KW-0812">Transmembrane</keyword>
<comment type="subcellular location">
    <subcellularLocation>
        <location evidence="1">Secreted</location>
    </subcellularLocation>
</comment>
<keyword evidence="3" id="KW-0472">Membrane</keyword>
<evidence type="ECO:0000256" key="1">
    <source>
        <dbReference type="ARBA" id="ARBA00004613"/>
    </source>
</evidence>
<dbReference type="NCBIfam" id="TIGR03651">
    <property type="entry name" value="circ_ocin_uber"/>
    <property type="match status" value="1"/>
</dbReference>
<evidence type="ECO:0000256" key="2">
    <source>
        <dbReference type="ARBA" id="ARBA00022525"/>
    </source>
</evidence>
<dbReference type="AlphaFoldDB" id="A0A1H3G9M2"/>
<accession>A0A1H3G9M2</accession>
<dbReference type="SUPFAM" id="SSF47869">
    <property type="entry name" value="Bacteriocin AS-48"/>
    <property type="match status" value="1"/>
</dbReference>
<gene>
    <name evidence="4" type="ORF">SAMN02910414_00495</name>
</gene>
<sequence>MIALVAAQLGVTSAVATTVVNVVLKAGTLVTVLGILGSIASGGAGTLMTMGWTAFKATVKRLAKKSMARAIAW</sequence>
<keyword evidence="2" id="KW-0964">Secreted</keyword>
<proteinExistence type="predicted"/>
<keyword evidence="3" id="KW-1133">Transmembrane helix</keyword>
<dbReference type="EMBL" id="FNPG01000006">
    <property type="protein sequence ID" value="SDX99976.1"/>
    <property type="molecule type" value="Genomic_DNA"/>
</dbReference>
<protein>
    <submittedName>
        <fullName evidence="4">Circular bacteriocin, circularin A/uberolysin family</fullName>
    </submittedName>
</protein>
<evidence type="ECO:0000313" key="4">
    <source>
        <dbReference type="EMBL" id="SDX99976.1"/>
    </source>
</evidence>
<reference evidence="4 5" key="1">
    <citation type="submission" date="2016-10" db="EMBL/GenBank/DDBJ databases">
        <authorList>
            <person name="de Groot N.N."/>
        </authorList>
    </citation>
    <scope>NUCLEOTIDE SEQUENCE [LARGE SCALE GENOMIC DNA]</scope>
    <source>
        <strain evidence="4 5">DSM 14045</strain>
    </source>
</reference>
<name>A0A1H3G9M2_9FIRM</name>
<dbReference type="InterPro" id="IPR020038">
    <property type="entry name" value="Circ_bacteriocin"/>
</dbReference>
<dbReference type="STRING" id="1122142.SAMN02910414_00495"/>
<feature type="transmembrane region" description="Helical" evidence="3">
    <location>
        <begin position="32"/>
        <end position="55"/>
    </location>
</feature>
<evidence type="ECO:0000313" key="5">
    <source>
        <dbReference type="Proteomes" id="UP000183918"/>
    </source>
</evidence>
<dbReference type="Pfam" id="PF09221">
    <property type="entry name" value="Bacteriocin_IId"/>
    <property type="match status" value="1"/>
</dbReference>
<dbReference type="Proteomes" id="UP000183918">
    <property type="component" value="Unassembled WGS sequence"/>
</dbReference>
<dbReference type="InterPro" id="IPR009086">
    <property type="entry name" value="Bacteriocin_AS48"/>
</dbReference>
<organism evidence="4 5">
    <name type="scientific">Lachnobacterium bovis DSM 14045</name>
    <dbReference type="NCBI Taxonomy" id="1122142"/>
    <lineage>
        <taxon>Bacteria</taxon>
        <taxon>Bacillati</taxon>
        <taxon>Bacillota</taxon>
        <taxon>Clostridia</taxon>
        <taxon>Lachnospirales</taxon>
        <taxon>Lachnospiraceae</taxon>
        <taxon>Lachnobacterium</taxon>
    </lineage>
</organism>